<protein>
    <recommendedName>
        <fullName evidence="5">Type IV secretion system protein virB4</fullName>
    </recommendedName>
</protein>
<dbReference type="PANTHER" id="PTHR30121">
    <property type="entry name" value="UNCHARACTERIZED PROTEIN YJGR-RELATED"/>
    <property type="match status" value="1"/>
</dbReference>
<dbReference type="PATRIC" id="fig|1401685.3.peg.187"/>
<dbReference type="PANTHER" id="PTHR30121:SF12">
    <property type="entry name" value="TYPE IV SECRETION SYSTEM PROTEIN CAGE"/>
    <property type="match status" value="1"/>
</dbReference>
<dbReference type="SUPFAM" id="SSF52540">
    <property type="entry name" value="P-loop containing nucleoside triphosphate hydrolases"/>
    <property type="match status" value="1"/>
</dbReference>
<evidence type="ECO:0000313" key="8">
    <source>
        <dbReference type="Proteomes" id="UP000018951"/>
    </source>
</evidence>
<dbReference type="Pfam" id="PF19044">
    <property type="entry name" value="P-loop_TraG"/>
    <property type="match status" value="1"/>
</dbReference>
<evidence type="ECO:0000259" key="6">
    <source>
        <dbReference type="SMART" id="SM00382"/>
    </source>
</evidence>
<sequence>MVFSSVLGKEFIINREYKTGGFVPYLYQIDENTIVTKKKELMQVVKLLGYAFETADDDDVDIHKHARNQLFKNMSGGSFSLYYHVVRSKDRNSSKDFFSKRIPNYFAERVNRAWYVKNSTGATFKNDIYLTVIRKSDAQGVAALLSLYQKLSKGVNKDALVQDIKQMKEELEEVVTRVVVALRHYNPVVLGAYETEDGLVRSDLLGFLSKLMNCGGDESTPIQTTSKLCEYLPNARLYFGKKSIEILRPDGVYYGALVSVKEYGQNTSAGIMDSFLQLPYELVISQSFMFKNRQVAVNKMQIQQNRMIQTQDKAVSQIAEITKALDDAVSGKIAFGNHHLTVFCIAKSLKGLESAISLVDSELSNTGVYSIREKVNMEPAFWAQLPGNYDFIVRKSIISTLNLAGFCSMHNFPTGRPFGNFWGDAVTVFDTTSGTPFYFSFHVRDVGHTTIIGPTGAGKTVLMNFLCAQSMKFRPRIFFFDKDRGANIFISAVNGHYTIIEPRTYSGFNPLQLDDTPDNRTFLLEWFQQLVSVHSNQTTPEDIIAINSAIEGNYNLDKADRKLSNLVAFLGLEGGNSLAARIKMWHGDGSHALLFDNDKDTLDLESNAVFGFEMAHLLGDKASLPPVLTYLFHRINISLDGSPTMIVLDEAWALIDNPIFAPKIKDWLKVLRKLNTFVIFATQSVEDASKSSISDTLIQQTATQIFLPNLKATDVYRDVFMLSKREYVLIKNTDPASRFFLIKQGVDAVVARINLRGMDDIINILSGTAESVLIMDEVRKEHGDDPKVWISIFLDKLKRR</sequence>
<dbReference type="InterPro" id="IPR043964">
    <property type="entry name" value="P-loop_TraG"/>
</dbReference>
<feature type="domain" description="AAA+ ATPase" evidence="6">
    <location>
        <begin position="445"/>
        <end position="703"/>
    </location>
</feature>
<dbReference type="InterPro" id="IPR027417">
    <property type="entry name" value="P-loop_NTPase"/>
</dbReference>
<dbReference type="EMBL" id="AXCJ01000001">
    <property type="protein sequence ID" value="ETO91781.1"/>
    <property type="molecule type" value="Genomic_DNA"/>
</dbReference>
<comment type="similarity">
    <text evidence="1">Belongs to the TrbE/VirB4 family.</text>
</comment>
<keyword evidence="2" id="KW-0547">Nucleotide-binding</keyword>
<dbReference type="STRING" id="1401685.P857_956"/>
<keyword evidence="8" id="KW-1185">Reference proteome</keyword>
<evidence type="ECO:0000256" key="2">
    <source>
        <dbReference type="ARBA" id="ARBA00022741"/>
    </source>
</evidence>
<evidence type="ECO:0000313" key="7">
    <source>
        <dbReference type="EMBL" id="ETO91781.1"/>
    </source>
</evidence>
<dbReference type="NCBIfam" id="TIGR00929">
    <property type="entry name" value="VirB4_CagE"/>
    <property type="match status" value="1"/>
</dbReference>
<comment type="caution">
    <text evidence="7">The sequence shown here is derived from an EMBL/GenBank/DDBJ whole genome shotgun (WGS) entry which is preliminary data.</text>
</comment>
<dbReference type="InterPro" id="IPR051162">
    <property type="entry name" value="T4SS_component"/>
</dbReference>
<dbReference type="GO" id="GO:0005524">
    <property type="term" value="F:ATP binding"/>
    <property type="evidence" value="ECO:0007669"/>
    <property type="project" value="UniProtKB-KW"/>
</dbReference>
<proteinExistence type="inferred from homology"/>
<dbReference type="InterPro" id="IPR018145">
    <property type="entry name" value="CagE_TrbE_VirB_cntrl_dom"/>
</dbReference>
<gene>
    <name evidence="7" type="primary">virB4</name>
    <name evidence="7" type="ORF">P857_956</name>
</gene>
<keyword evidence="4" id="KW-0843">Virulence</keyword>
<dbReference type="AlphaFoldDB" id="W2V052"/>
<evidence type="ECO:0000256" key="5">
    <source>
        <dbReference type="ARBA" id="ARBA00023635"/>
    </source>
</evidence>
<evidence type="ECO:0000256" key="4">
    <source>
        <dbReference type="ARBA" id="ARBA00023026"/>
    </source>
</evidence>
<evidence type="ECO:0000256" key="3">
    <source>
        <dbReference type="ARBA" id="ARBA00022840"/>
    </source>
</evidence>
<reference evidence="7 8" key="1">
    <citation type="journal article" date="2013" name="PLoS ONE">
        <title>Bacterial endosymbiosis in a chordate host: long-term co-evolution and conservation of secondary metabolism.</title>
        <authorList>
            <person name="Kwan J.C."/>
            <person name="Schmidt E.W."/>
        </authorList>
    </citation>
    <scope>NUCLEOTIDE SEQUENCE [LARGE SCALE GENOMIC DNA]</scope>
    <source>
        <strain evidence="8">L6</strain>
    </source>
</reference>
<organism evidence="7 8">
    <name type="scientific">Candidatus Xenolissoclinum pacificiensis L6</name>
    <dbReference type="NCBI Taxonomy" id="1401685"/>
    <lineage>
        <taxon>Bacteria</taxon>
        <taxon>Pseudomonadati</taxon>
        <taxon>Pseudomonadota</taxon>
        <taxon>Alphaproteobacteria</taxon>
        <taxon>Rickettsiales</taxon>
        <taxon>Anaplasmataceae</taxon>
        <taxon>Candidatus Xenolissoclinum</taxon>
    </lineage>
</organism>
<accession>W2V052</accession>
<dbReference type="InterPro" id="IPR003593">
    <property type="entry name" value="AAA+_ATPase"/>
</dbReference>
<dbReference type="Proteomes" id="UP000018951">
    <property type="component" value="Unassembled WGS sequence"/>
</dbReference>
<dbReference type="InterPro" id="IPR004346">
    <property type="entry name" value="CagE_TrbE_VirB"/>
</dbReference>
<keyword evidence="3" id="KW-0067">ATP-binding</keyword>
<evidence type="ECO:0000256" key="1">
    <source>
        <dbReference type="ARBA" id="ARBA00006512"/>
    </source>
</evidence>
<dbReference type="Gene3D" id="3.40.50.300">
    <property type="entry name" value="P-loop containing nucleotide triphosphate hydrolases"/>
    <property type="match status" value="1"/>
</dbReference>
<name>W2V052_9RICK</name>
<dbReference type="NCBIfam" id="NF010473">
    <property type="entry name" value="PRK13898.1"/>
    <property type="match status" value="1"/>
</dbReference>
<dbReference type="SMART" id="SM00382">
    <property type="entry name" value="AAA"/>
    <property type="match status" value="1"/>
</dbReference>
<dbReference type="Pfam" id="PF03135">
    <property type="entry name" value="CagE_TrbE_VirB"/>
    <property type="match status" value="1"/>
</dbReference>